<organism evidence="1 2">
    <name type="scientific">Ditylenchus dipsaci</name>
    <dbReference type="NCBI Taxonomy" id="166011"/>
    <lineage>
        <taxon>Eukaryota</taxon>
        <taxon>Metazoa</taxon>
        <taxon>Ecdysozoa</taxon>
        <taxon>Nematoda</taxon>
        <taxon>Chromadorea</taxon>
        <taxon>Rhabditida</taxon>
        <taxon>Tylenchina</taxon>
        <taxon>Tylenchomorpha</taxon>
        <taxon>Sphaerularioidea</taxon>
        <taxon>Anguinidae</taxon>
        <taxon>Anguininae</taxon>
        <taxon>Ditylenchus</taxon>
    </lineage>
</organism>
<dbReference type="WBParaSite" id="jg22037">
    <property type="protein sequence ID" value="jg22037"/>
    <property type="gene ID" value="jg22037"/>
</dbReference>
<evidence type="ECO:0000313" key="1">
    <source>
        <dbReference type="Proteomes" id="UP000887574"/>
    </source>
</evidence>
<evidence type="ECO:0000313" key="2">
    <source>
        <dbReference type="WBParaSite" id="jg22037"/>
    </source>
</evidence>
<dbReference type="Pfam" id="PF20927">
    <property type="entry name" value="Htt_C-HEAT"/>
    <property type="match status" value="2"/>
</dbReference>
<dbReference type="Proteomes" id="UP000887574">
    <property type="component" value="Unplaced"/>
</dbReference>
<proteinExistence type="predicted"/>
<dbReference type="InterPro" id="IPR028426">
    <property type="entry name" value="Huntingtin_fam"/>
</dbReference>
<keyword evidence="1" id="KW-1185">Reference proteome</keyword>
<protein>
    <submittedName>
        <fullName evidence="2">Uncharacterized protein</fullName>
    </submittedName>
</protein>
<sequence length="865" mass="99070">MTAVSLFPTKYPVQSPKHHLNFFKVLFHWLHIQTRGAIGTAHLKDVPFLSSSECPNPGQVVLDAILILLVTPNAINCDEIIFLLARMSELNLEFFAIQEDMVGSSLERLINEVFLECLMTKKLEKKRLSMDYFTALKYFFNWKVVVQAYENDYYLLENLRQLIAVLWDEVMSKDLHKWDRLSIEKAKQWVKNVQVETESVSTEMELRKEEILQLFLIVQRIVHAIRNNSVRQAEVVLAFKTLLRLPLLARMSMVPENALKLDWSLTISCREDKIFVPLVNIHMLCEVDVLEDFVWRILWLGWTCRNQFEECWMSLFGVLSSTPTGAQELSSPANQNVFQQIQASSIAVEALTNLLVQTLLYPQPGNTTNSRYLVKHRSRKDANLFLESINGRLASISKAWLESDDQPSSIYIKNLDYSQTEDGVYSLGQTSVYYLWSITGLLEPNEQSNRQMKSTVSNYLIQMSTELDTASSLKALFENFMHWCSNGLEQLPVSLLSAMLKSLSILSDLFDDVTFYYFIFAKLRQLFISKYLDDHLAKGYLIYMLLKCAAVVEWKELLDSSSSLSTEAELARFVELIVENGLQLSQLSFVRYCTLHGILHLLQSLALDNVLNVVIVVTDFVMSELGRIQRPTDILTDCSPETIEYHKVVWAVGFRVVEEALPIDSMHKANFIKVVSNLFVDPRLATWHKRLLSRGIESLVIHSCSYSPKFRHIALECFDTFQLRPSHLPFALSVYITCVYRELQEGGEYAYLVNKSFSQDFQKLLNILSFYSTPSKCADIVPVLADLICLVWVKETVLENIWNLIAPIAAHSNQGVQRQNSNSKIFESIDSLPGQDVQLTNQSILPKSAILTEPCYFYSTSFCSN</sequence>
<name>A0A915DP25_9BILA</name>
<dbReference type="InterPro" id="IPR048413">
    <property type="entry name" value="Htt_C-HEAT_rpt"/>
</dbReference>
<dbReference type="PANTHER" id="PTHR10170:SF10">
    <property type="entry name" value="HUNTINGTIN"/>
    <property type="match status" value="1"/>
</dbReference>
<dbReference type="AlphaFoldDB" id="A0A915DP25"/>
<dbReference type="GO" id="GO:0005737">
    <property type="term" value="C:cytoplasm"/>
    <property type="evidence" value="ECO:0007669"/>
    <property type="project" value="TreeGrafter"/>
</dbReference>
<dbReference type="PANTHER" id="PTHR10170">
    <property type="entry name" value="HUNTINGTON DISEASE PROTEIN"/>
    <property type="match status" value="1"/>
</dbReference>
<accession>A0A915DP25</accession>
<reference evidence="2" key="1">
    <citation type="submission" date="2022-11" db="UniProtKB">
        <authorList>
            <consortium name="WormBaseParasite"/>
        </authorList>
    </citation>
    <scope>IDENTIFICATION</scope>
</reference>